<dbReference type="AlphaFoldDB" id="F9WVS0"/>
<name>F9WVS0_TRYVY</name>
<dbReference type="EMBL" id="CAEX01008126">
    <property type="protein sequence ID" value="CCD21680.1"/>
    <property type="molecule type" value="Genomic_DNA"/>
</dbReference>
<evidence type="ECO:0000313" key="3">
    <source>
        <dbReference type="Proteomes" id="UP000009027"/>
    </source>
</evidence>
<feature type="region of interest" description="Disordered" evidence="1">
    <location>
        <begin position="1"/>
        <end position="60"/>
    </location>
</feature>
<feature type="compositionally biased region" description="Basic and acidic residues" evidence="1">
    <location>
        <begin position="112"/>
        <end position="125"/>
    </location>
</feature>
<accession>F9WVS0</accession>
<gene>
    <name evidence="2" type="ORF">TvY486_0004020</name>
</gene>
<feature type="region of interest" description="Disordered" evidence="1">
    <location>
        <begin position="112"/>
        <end position="144"/>
    </location>
</feature>
<organism evidence="2 3">
    <name type="scientific">Trypanosoma vivax (strain Y486)</name>
    <dbReference type="NCBI Taxonomy" id="1055687"/>
    <lineage>
        <taxon>Eukaryota</taxon>
        <taxon>Discoba</taxon>
        <taxon>Euglenozoa</taxon>
        <taxon>Kinetoplastea</taxon>
        <taxon>Metakinetoplastina</taxon>
        <taxon>Trypanosomatida</taxon>
        <taxon>Trypanosomatidae</taxon>
        <taxon>Trypanosoma</taxon>
        <taxon>Duttonella</taxon>
    </lineage>
</organism>
<keyword evidence="3" id="KW-1185">Reference proteome</keyword>
<evidence type="ECO:0000256" key="1">
    <source>
        <dbReference type="SAM" id="MobiDB-lite"/>
    </source>
</evidence>
<proteinExistence type="predicted"/>
<dbReference type="Proteomes" id="UP000009027">
    <property type="component" value="Unassembled WGS sequence"/>
</dbReference>
<sequence length="373" mass="39949">MEGRKTVIAKRVARPAEKQIEGDETLPPKRENGQSGAQTKTESESPPPSASTHFGIMPGSATISFSHADMQWQRDEKIDRRGSETNGNARKQTHKAVGVATDAVNSLSDQRLRTDHETRHLETRGSRATKRSHPTRGENAKCQARVGGQRTARCAVRHANRKNGHCKMARGGRDEQRQTGSAAVGFLFSGAAASGETRSVFSTTKVGRVSADGCLSLCRCLRAGGSRLLPWRALGCATPAATALCDTAGMERVGAEITQVCFARRRAGTQLAEGRGCDAGKTKGGSFACLLPTAPDVLACQELVVKVVCGFFGSAASDARSSSLGLSHVCSREAGAEQHIRARKSARNGGHEAATVRWVWWERQKGRAYRGAR</sequence>
<feature type="compositionally biased region" description="Basic and acidic residues" evidence="1">
    <location>
        <begin position="14"/>
        <end position="32"/>
    </location>
</feature>
<reference evidence="2 3" key="1">
    <citation type="journal article" date="2012" name="Proc. Natl. Acad. Sci. U.S.A.">
        <title>Antigenic diversity is generated by distinct evolutionary mechanisms in African trypanosome species.</title>
        <authorList>
            <person name="Jackson A.P."/>
            <person name="Berry A."/>
            <person name="Aslett M."/>
            <person name="Allison H.C."/>
            <person name="Burton P."/>
            <person name="Vavrova-Anderson J."/>
            <person name="Brown R."/>
            <person name="Browne H."/>
            <person name="Corton N."/>
            <person name="Hauser H."/>
            <person name="Gamble J."/>
            <person name="Gilderthorp R."/>
            <person name="Marcello L."/>
            <person name="McQuillan J."/>
            <person name="Otto T.D."/>
            <person name="Quail M.A."/>
            <person name="Sanders M.J."/>
            <person name="van Tonder A."/>
            <person name="Ginger M.L."/>
            <person name="Field M.C."/>
            <person name="Barry J.D."/>
            <person name="Hertz-Fowler C."/>
            <person name="Berriman M."/>
        </authorList>
    </citation>
    <scope>NUCLEOTIDE SEQUENCE</scope>
    <source>
        <strain evidence="2 3">Y486</strain>
    </source>
</reference>
<evidence type="ECO:0000313" key="2">
    <source>
        <dbReference type="EMBL" id="CCD21680.1"/>
    </source>
</evidence>
<dbReference type="VEuPathDB" id="TriTrypDB:TvY486_0004020"/>
<protein>
    <submittedName>
        <fullName evidence="2">Uncharacterized protein</fullName>
    </submittedName>
</protein>